<keyword evidence="9" id="KW-1185">Reference proteome</keyword>
<accession>A0ABN7B1M6</accession>
<evidence type="ECO:0000259" key="7">
    <source>
        <dbReference type="PROSITE" id="PS51439"/>
    </source>
</evidence>
<reference evidence="8 9" key="1">
    <citation type="submission" date="2023-09" db="EMBL/GenBank/DDBJ databases">
        <title>Nesidiocoris tenuis whole genome shotgun sequence.</title>
        <authorList>
            <person name="Shibata T."/>
            <person name="Shimoda M."/>
            <person name="Kobayashi T."/>
            <person name="Uehara T."/>
        </authorList>
    </citation>
    <scope>NUCLEOTIDE SEQUENCE [LARGE SCALE GENOMIC DNA]</scope>
    <source>
        <strain evidence="8 9">Japan</strain>
    </source>
</reference>
<evidence type="ECO:0000256" key="4">
    <source>
        <dbReference type="SAM" id="MobiDB-lite"/>
    </source>
</evidence>
<evidence type="ECO:0000313" key="8">
    <source>
        <dbReference type="EMBL" id="BES97517.1"/>
    </source>
</evidence>
<dbReference type="EMBL" id="AP028916">
    <property type="protein sequence ID" value="BES97517.1"/>
    <property type="molecule type" value="Genomic_DNA"/>
</dbReference>
<dbReference type="Pfam" id="PF01852">
    <property type="entry name" value="START"/>
    <property type="match status" value="1"/>
</dbReference>
<evidence type="ECO:0000256" key="1">
    <source>
        <dbReference type="ARBA" id="ARBA00004141"/>
    </source>
</evidence>
<evidence type="ECO:0000259" key="6">
    <source>
        <dbReference type="PROSITE" id="PS50848"/>
    </source>
</evidence>
<feature type="domain" description="MENTAL" evidence="7">
    <location>
        <begin position="54"/>
        <end position="229"/>
    </location>
</feature>
<dbReference type="Pfam" id="PF10457">
    <property type="entry name" value="MENTAL"/>
    <property type="match status" value="1"/>
</dbReference>
<proteinExistence type="predicted"/>
<dbReference type="PANTHER" id="PTHR46121">
    <property type="entry name" value="STEROIDOGENIC ACUTE REGULATORY PROTEIN-LIKE"/>
    <property type="match status" value="1"/>
</dbReference>
<protein>
    <submittedName>
        <fullName evidence="8">Cholesterol-capturing domain</fullName>
    </submittedName>
</protein>
<dbReference type="InterPro" id="IPR000799">
    <property type="entry name" value="StAR-like"/>
</dbReference>
<name>A0ABN7B1M6_9HEMI</name>
<feature type="transmembrane region" description="Helical" evidence="5">
    <location>
        <begin position="128"/>
        <end position="150"/>
    </location>
</feature>
<feature type="transmembrane region" description="Helical" evidence="5">
    <location>
        <begin position="60"/>
        <end position="82"/>
    </location>
</feature>
<organism evidence="8 9">
    <name type="scientific">Nesidiocoris tenuis</name>
    <dbReference type="NCBI Taxonomy" id="355587"/>
    <lineage>
        <taxon>Eukaryota</taxon>
        <taxon>Metazoa</taxon>
        <taxon>Ecdysozoa</taxon>
        <taxon>Arthropoda</taxon>
        <taxon>Hexapoda</taxon>
        <taxon>Insecta</taxon>
        <taxon>Pterygota</taxon>
        <taxon>Neoptera</taxon>
        <taxon>Paraneoptera</taxon>
        <taxon>Hemiptera</taxon>
        <taxon>Heteroptera</taxon>
        <taxon>Panheteroptera</taxon>
        <taxon>Cimicomorpha</taxon>
        <taxon>Miridae</taxon>
        <taxon>Dicyphina</taxon>
        <taxon>Nesidiocoris</taxon>
    </lineage>
</organism>
<dbReference type="PANTHER" id="PTHR46121:SF4">
    <property type="entry name" value="STEROIDOGENIC ACUTE REGULATORY PROTEIN-LIKE"/>
    <property type="match status" value="1"/>
</dbReference>
<dbReference type="SMART" id="SM00234">
    <property type="entry name" value="START"/>
    <property type="match status" value="1"/>
</dbReference>
<evidence type="ECO:0000313" key="9">
    <source>
        <dbReference type="Proteomes" id="UP001307889"/>
    </source>
</evidence>
<evidence type="ECO:0000256" key="3">
    <source>
        <dbReference type="ARBA" id="ARBA00023136"/>
    </source>
</evidence>
<evidence type="ECO:0000256" key="2">
    <source>
        <dbReference type="ARBA" id="ARBA00022692"/>
    </source>
</evidence>
<dbReference type="Gene3D" id="3.30.530.20">
    <property type="match status" value="1"/>
</dbReference>
<keyword evidence="2 5" id="KW-0812">Transmembrane</keyword>
<dbReference type="InterPro" id="IPR051869">
    <property type="entry name" value="STARD3"/>
</dbReference>
<dbReference type="Proteomes" id="UP001307889">
    <property type="component" value="Chromosome 8"/>
</dbReference>
<dbReference type="SUPFAM" id="SSF55961">
    <property type="entry name" value="Bet v1-like"/>
    <property type="match status" value="1"/>
</dbReference>
<dbReference type="PRINTS" id="PR00978">
    <property type="entry name" value="STARPROTEIN"/>
</dbReference>
<dbReference type="InterPro" id="IPR023393">
    <property type="entry name" value="START-like_dom_sf"/>
</dbReference>
<comment type="subcellular location">
    <subcellularLocation>
        <location evidence="1">Membrane</location>
        <topology evidence="1">Multi-pass membrane protein</topology>
    </subcellularLocation>
</comment>
<feature type="domain" description="START" evidence="6">
    <location>
        <begin position="285"/>
        <end position="467"/>
    </location>
</feature>
<keyword evidence="3 5" id="KW-0472">Membrane</keyword>
<keyword evidence="5" id="KW-1133">Transmembrane helix</keyword>
<dbReference type="PROSITE" id="PS51439">
    <property type="entry name" value="MENTAL"/>
    <property type="match status" value="1"/>
</dbReference>
<feature type="region of interest" description="Disordered" evidence="4">
    <location>
        <begin position="1"/>
        <end position="22"/>
    </location>
</feature>
<sequence>MQNEQGIQGGGNAGVSPNPGVSYSQASTPQIPYMIYGFPPPGTIMRGARLEGRMSAIRRFFCLFVTFDLLLTSLLWLFSLVIEGNLNFKIIFQQQIVHYNIKTSLFDTVMASASRFVVLNLFYGFLQINHWIIVALTTAGTGALVVAKVLMFDWGDTNSQVLKIMIVLTSFVISWAEAWLLDIKVVPQEKFAREYLSAPPSVYDERTPLMQNFLQSQPAPDLVSESMGSFYSPLESTDESSDEAGKSSISRRSRRSNRPAATEGYISKGKETWLACSETLRNSDWTIEKETELGDTIFSVRGLDGRKIFKSTSVFEVNAEELFRILYNELEDLPKWNPNIKNAKILEVVNDSTDITCQVSKEVGKGLIACREYVTLRHHQTVGEWKIIASVSILWPRMPSSKSIIRGDVGPSCWVIKPLGNKLCEVEWLLNTKINGWIPLKAVESTLSSVMVETIAHLRNHCASVSAESSANQVSQS</sequence>
<gene>
    <name evidence="8" type="ORF">NTJ_10331</name>
</gene>
<feature type="region of interest" description="Disordered" evidence="4">
    <location>
        <begin position="231"/>
        <end position="262"/>
    </location>
</feature>
<dbReference type="PROSITE" id="PS50848">
    <property type="entry name" value="START"/>
    <property type="match status" value="1"/>
</dbReference>
<evidence type="ECO:0000256" key="5">
    <source>
        <dbReference type="SAM" id="Phobius"/>
    </source>
</evidence>
<dbReference type="InterPro" id="IPR002913">
    <property type="entry name" value="START_lipid-bd_dom"/>
</dbReference>
<feature type="transmembrane region" description="Helical" evidence="5">
    <location>
        <begin position="162"/>
        <end position="181"/>
    </location>
</feature>
<dbReference type="InterPro" id="IPR019498">
    <property type="entry name" value="MENTAL"/>
</dbReference>